<keyword evidence="3" id="KW-1185">Reference proteome</keyword>
<organism evidence="2 3">
    <name type="scientific">Rubroshorea leprosula</name>
    <dbReference type="NCBI Taxonomy" id="152421"/>
    <lineage>
        <taxon>Eukaryota</taxon>
        <taxon>Viridiplantae</taxon>
        <taxon>Streptophyta</taxon>
        <taxon>Embryophyta</taxon>
        <taxon>Tracheophyta</taxon>
        <taxon>Spermatophyta</taxon>
        <taxon>Magnoliopsida</taxon>
        <taxon>eudicotyledons</taxon>
        <taxon>Gunneridae</taxon>
        <taxon>Pentapetalae</taxon>
        <taxon>rosids</taxon>
        <taxon>malvids</taxon>
        <taxon>Malvales</taxon>
        <taxon>Dipterocarpaceae</taxon>
        <taxon>Rubroshorea</taxon>
    </lineage>
</organism>
<feature type="transmembrane region" description="Helical" evidence="1">
    <location>
        <begin position="32"/>
        <end position="54"/>
    </location>
</feature>
<keyword evidence="1" id="KW-0472">Membrane</keyword>
<dbReference type="EMBL" id="BPVZ01000059">
    <property type="protein sequence ID" value="GKV22046.1"/>
    <property type="molecule type" value="Genomic_DNA"/>
</dbReference>
<keyword evidence="1" id="KW-1133">Transmembrane helix</keyword>
<name>A0AAV5KBV6_9ROSI</name>
<accession>A0AAV5KBV6</accession>
<protein>
    <submittedName>
        <fullName evidence="2">Uncharacterized protein</fullName>
    </submittedName>
</protein>
<proteinExistence type="predicted"/>
<evidence type="ECO:0000256" key="1">
    <source>
        <dbReference type="SAM" id="Phobius"/>
    </source>
</evidence>
<reference evidence="2 3" key="1">
    <citation type="journal article" date="2021" name="Commun. Biol.">
        <title>The genome of Shorea leprosula (Dipterocarpaceae) highlights the ecological relevance of drought in aseasonal tropical rainforests.</title>
        <authorList>
            <person name="Ng K.K.S."/>
            <person name="Kobayashi M.J."/>
            <person name="Fawcett J.A."/>
            <person name="Hatakeyama M."/>
            <person name="Paape T."/>
            <person name="Ng C.H."/>
            <person name="Ang C.C."/>
            <person name="Tnah L.H."/>
            <person name="Lee C.T."/>
            <person name="Nishiyama T."/>
            <person name="Sese J."/>
            <person name="O'Brien M.J."/>
            <person name="Copetti D."/>
            <person name="Mohd Noor M.I."/>
            <person name="Ong R.C."/>
            <person name="Putra M."/>
            <person name="Sireger I.Z."/>
            <person name="Indrioko S."/>
            <person name="Kosugi Y."/>
            <person name="Izuno A."/>
            <person name="Isagi Y."/>
            <person name="Lee S.L."/>
            <person name="Shimizu K.K."/>
        </authorList>
    </citation>
    <scope>NUCLEOTIDE SEQUENCE [LARGE SCALE GENOMIC DNA]</scope>
    <source>
        <strain evidence="2">214</strain>
    </source>
</reference>
<evidence type="ECO:0000313" key="2">
    <source>
        <dbReference type="EMBL" id="GKV22046.1"/>
    </source>
</evidence>
<dbReference type="Proteomes" id="UP001054252">
    <property type="component" value="Unassembled WGS sequence"/>
</dbReference>
<dbReference type="AlphaFoldDB" id="A0AAV5KBV6"/>
<keyword evidence="1" id="KW-0812">Transmembrane</keyword>
<evidence type="ECO:0000313" key="3">
    <source>
        <dbReference type="Proteomes" id="UP001054252"/>
    </source>
</evidence>
<comment type="caution">
    <text evidence="2">The sequence shown here is derived from an EMBL/GenBank/DDBJ whole genome shotgun (WGS) entry which is preliminary data.</text>
</comment>
<sequence length="102" mass="11697">MTSSAPPSLPDDDPNHELQLSGDRNFALHGEITMLILLLLFAIFILFLLLFLCIKRSRSNLQNWDSCEEHDSTKNFPCAVFQRGKCLHQNREHRPPIHESAV</sequence>
<gene>
    <name evidence="2" type="ORF">SLEP1_g31950</name>
</gene>